<comment type="caution">
    <text evidence="1">The sequence shown here is derived from an EMBL/GenBank/DDBJ whole genome shotgun (WGS) entry which is preliminary data.</text>
</comment>
<dbReference type="EMBL" id="NMQW01000017">
    <property type="protein sequence ID" value="OXM85874.1"/>
    <property type="molecule type" value="Genomic_DNA"/>
</dbReference>
<accession>A0A229UR30</accession>
<sequence>MHYHDKESQVLVAAVRGELTESIHRGHIAVVNIHRHTVAYAGNPDHYTFARSTAKLLQAIPLLEAGGAEAYGFNDKQVALLCSSHNGEDAHAATADAILERLGLHESALLCGVHEPYHQPTAERLKAQGIPLTPLRNNCSGKHSGMLALALLRHWSTGQYSDLEHPVQQQMLHIMSDMTGIPAGQITLGTDGCGVPVFAVPISSLAYAYARLGQPIDLPDARAQACKRIIKSAANEPYYVAGSGRFDTRLIEVTQGRLIGKMGAEGVFALTVPEQGLGIAVKIEDGSMRALYPAVMEALIQLDLLQKHEIEALSEFQQPPIVNCQKAVVGRLQPVLKLEVHSKSI</sequence>
<reference evidence="1 2" key="1">
    <citation type="submission" date="2017-07" db="EMBL/GenBank/DDBJ databases">
        <title>Genome sequencing and assembly of Paenibacillus rigui.</title>
        <authorList>
            <person name="Mayilraj S."/>
        </authorList>
    </citation>
    <scope>NUCLEOTIDE SEQUENCE [LARGE SCALE GENOMIC DNA]</scope>
    <source>
        <strain evidence="1 2">JCM 16352</strain>
    </source>
</reference>
<keyword evidence="2" id="KW-1185">Reference proteome</keyword>
<gene>
    <name evidence="1" type="ORF">CF651_11605</name>
</gene>
<name>A0A229UR30_9BACL</name>
<proteinExistence type="predicted"/>
<dbReference type="Proteomes" id="UP000215509">
    <property type="component" value="Unassembled WGS sequence"/>
</dbReference>
<dbReference type="OrthoDB" id="9770793at2"/>
<dbReference type="InterPro" id="IPR010349">
    <property type="entry name" value="Asparaginase_II"/>
</dbReference>
<protein>
    <submittedName>
        <fullName evidence="1">Asparaginase</fullName>
    </submittedName>
</protein>
<dbReference type="PANTHER" id="PTHR42110">
    <property type="entry name" value="L-ASPARAGINASE, PUTATIVE (AFU_ORTHOLOGUE AFUA_3G11890)-RELATED"/>
    <property type="match status" value="1"/>
</dbReference>
<dbReference type="AlphaFoldDB" id="A0A229UR30"/>
<dbReference type="Pfam" id="PF06089">
    <property type="entry name" value="Asparaginase_II"/>
    <property type="match status" value="1"/>
</dbReference>
<evidence type="ECO:0000313" key="1">
    <source>
        <dbReference type="EMBL" id="OXM85874.1"/>
    </source>
</evidence>
<dbReference type="PANTHER" id="PTHR42110:SF1">
    <property type="entry name" value="L-ASPARAGINASE, PUTATIVE (AFU_ORTHOLOGUE AFUA_3G11890)-RELATED"/>
    <property type="match status" value="1"/>
</dbReference>
<evidence type="ECO:0000313" key="2">
    <source>
        <dbReference type="Proteomes" id="UP000215509"/>
    </source>
</evidence>
<organism evidence="1 2">
    <name type="scientific">Paenibacillus rigui</name>
    <dbReference type="NCBI Taxonomy" id="554312"/>
    <lineage>
        <taxon>Bacteria</taxon>
        <taxon>Bacillati</taxon>
        <taxon>Bacillota</taxon>
        <taxon>Bacilli</taxon>
        <taxon>Bacillales</taxon>
        <taxon>Paenibacillaceae</taxon>
        <taxon>Paenibacillus</taxon>
    </lineage>
</organism>